<keyword evidence="2" id="KW-1003">Cell membrane</keyword>
<feature type="transmembrane region" description="Helical" evidence="6">
    <location>
        <begin position="83"/>
        <end position="102"/>
    </location>
</feature>
<dbReference type="Gene3D" id="1.20.1250.20">
    <property type="entry name" value="MFS general substrate transporter like domains"/>
    <property type="match status" value="1"/>
</dbReference>
<feature type="transmembrane region" description="Helical" evidence="6">
    <location>
        <begin position="53"/>
        <end position="71"/>
    </location>
</feature>
<dbReference type="InterPro" id="IPR036259">
    <property type="entry name" value="MFS_trans_sf"/>
</dbReference>
<dbReference type="InterPro" id="IPR020846">
    <property type="entry name" value="MFS_dom"/>
</dbReference>
<dbReference type="InterPro" id="IPR011701">
    <property type="entry name" value="MFS"/>
</dbReference>
<keyword evidence="5 6" id="KW-0472">Membrane</keyword>
<gene>
    <name evidence="8" type="ORF">QTN47_10840</name>
</gene>
<evidence type="ECO:0000256" key="1">
    <source>
        <dbReference type="ARBA" id="ARBA00004651"/>
    </source>
</evidence>
<dbReference type="CDD" id="cd17324">
    <property type="entry name" value="MFS_NepI_like"/>
    <property type="match status" value="1"/>
</dbReference>
<feature type="transmembrane region" description="Helical" evidence="6">
    <location>
        <begin position="308"/>
        <end position="328"/>
    </location>
</feature>
<feature type="transmembrane region" description="Helical" evidence="6">
    <location>
        <begin position="348"/>
        <end position="369"/>
    </location>
</feature>
<name>A0ABV3ZHW2_9BACT</name>
<dbReference type="Proteomes" id="UP001560573">
    <property type="component" value="Unassembled WGS sequence"/>
</dbReference>
<dbReference type="RefSeq" id="WP_369329401.1">
    <property type="nucleotide sequence ID" value="NZ_JAULBC010000003.1"/>
</dbReference>
<evidence type="ECO:0000256" key="4">
    <source>
        <dbReference type="ARBA" id="ARBA00022989"/>
    </source>
</evidence>
<feature type="domain" description="Major facilitator superfamily (MFS) profile" evidence="7">
    <location>
        <begin position="17"/>
        <end position="405"/>
    </location>
</feature>
<keyword evidence="4 6" id="KW-1133">Transmembrane helix</keyword>
<evidence type="ECO:0000313" key="8">
    <source>
        <dbReference type="EMBL" id="MEX6687994.1"/>
    </source>
</evidence>
<reference evidence="8 9" key="1">
    <citation type="submission" date="2023-07" db="EMBL/GenBank/DDBJ databases">
        <authorList>
            <person name="Lian W.-H."/>
        </authorList>
    </citation>
    <scope>NUCLEOTIDE SEQUENCE [LARGE SCALE GENOMIC DNA]</scope>
    <source>
        <strain evidence="8 9">SYSU DXS3180</strain>
    </source>
</reference>
<dbReference type="SUPFAM" id="SSF103473">
    <property type="entry name" value="MFS general substrate transporter"/>
    <property type="match status" value="1"/>
</dbReference>
<proteinExistence type="predicted"/>
<evidence type="ECO:0000256" key="6">
    <source>
        <dbReference type="SAM" id="Phobius"/>
    </source>
</evidence>
<feature type="transmembrane region" description="Helical" evidence="6">
    <location>
        <begin position="381"/>
        <end position="401"/>
    </location>
</feature>
<keyword evidence="3 6" id="KW-0812">Transmembrane</keyword>
<comment type="caution">
    <text evidence="8">The sequence shown here is derived from an EMBL/GenBank/DDBJ whole genome shotgun (WGS) entry which is preliminary data.</text>
</comment>
<comment type="subcellular location">
    <subcellularLocation>
        <location evidence="1">Cell membrane</location>
        <topology evidence="1">Multi-pass membrane protein</topology>
    </subcellularLocation>
</comment>
<feature type="transmembrane region" description="Helical" evidence="6">
    <location>
        <begin position="285"/>
        <end position="302"/>
    </location>
</feature>
<keyword evidence="9" id="KW-1185">Reference proteome</keyword>
<feature type="transmembrane region" description="Helical" evidence="6">
    <location>
        <begin position="108"/>
        <end position="129"/>
    </location>
</feature>
<dbReference type="InterPro" id="IPR050189">
    <property type="entry name" value="MFS_Efflux_Transporters"/>
</dbReference>
<evidence type="ECO:0000256" key="3">
    <source>
        <dbReference type="ARBA" id="ARBA00022692"/>
    </source>
</evidence>
<sequence>MNNTASKPTFTKYQVFVIAILAFIQFTVVLDFMVLSPLSAILLDKLHINTSQFGFVVSAYAFSAGASGLLSAGFADKYDRKKLLMFFYTGFIIGTILCGLAPNYQFLLIARIVTGIFGGVISSIGLAIVTDIFKMEQRGRVMGFVQMAFAASQVLGIPVGLFLANRWGWHSPFLMIAGLGIAVGIIMTIYLKPVNEHLKYKSDRNPFHHLASTLVKTPYARGFLATTLLATGGFMLMPFGSAFGIHNMGLTMEQLPTLYLVSGMFAMVIGPLAGKLSDKIGKYKVFFLGTVISIIMVLYYTRLGITPLWGVILINIFMFAGITSRMIASSALMTAVPDPQDRGAFMSINSSVQQISGGIAAACAGQIVAQTSTGYLKHYDTLGYVVTVSMLITLGMMYIINRQVQQKLKPRESPVVQPEGA</sequence>
<feature type="transmembrane region" description="Helical" evidence="6">
    <location>
        <begin position="257"/>
        <end position="273"/>
    </location>
</feature>
<feature type="transmembrane region" description="Helical" evidence="6">
    <location>
        <begin position="12"/>
        <end position="33"/>
    </location>
</feature>
<evidence type="ECO:0000256" key="5">
    <source>
        <dbReference type="ARBA" id="ARBA00023136"/>
    </source>
</evidence>
<dbReference type="EMBL" id="JAULBC010000003">
    <property type="protein sequence ID" value="MEX6687994.1"/>
    <property type="molecule type" value="Genomic_DNA"/>
</dbReference>
<dbReference type="Pfam" id="PF07690">
    <property type="entry name" value="MFS_1"/>
    <property type="match status" value="1"/>
</dbReference>
<accession>A0ABV3ZHW2</accession>
<organism evidence="8 9">
    <name type="scientific">Danxiaibacter flavus</name>
    <dbReference type="NCBI Taxonomy" id="3049108"/>
    <lineage>
        <taxon>Bacteria</taxon>
        <taxon>Pseudomonadati</taxon>
        <taxon>Bacteroidota</taxon>
        <taxon>Chitinophagia</taxon>
        <taxon>Chitinophagales</taxon>
        <taxon>Chitinophagaceae</taxon>
        <taxon>Danxiaibacter</taxon>
    </lineage>
</organism>
<evidence type="ECO:0000256" key="2">
    <source>
        <dbReference type="ARBA" id="ARBA00022475"/>
    </source>
</evidence>
<feature type="transmembrane region" description="Helical" evidence="6">
    <location>
        <begin position="141"/>
        <end position="163"/>
    </location>
</feature>
<dbReference type="PANTHER" id="PTHR43124">
    <property type="entry name" value="PURINE EFFLUX PUMP PBUE"/>
    <property type="match status" value="1"/>
</dbReference>
<protein>
    <submittedName>
        <fullName evidence="8">MFS transporter</fullName>
    </submittedName>
</protein>
<evidence type="ECO:0000313" key="9">
    <source>
        <dbReference type="Proteomes" id="UP001560573"/>
    </source>
</evidence>
<feature type="transmembrane region" description="Helical" evidence="6">
    <location>
        <begin position="223"/>
        <end position="245"/>
    </location>
</feature>
<evidence type="ECO:0000259" key="7">
    <source>
        <dbReference type="PROSITE" id="PS50850"/>
    </source>
</evidence>
<dbReference type="PROSITE" id="PS50850">
    <property type="entry name" value="MFS"/>
    <property type="match status" value="1"/>
</dbReference>
<feature type="transmembrane region" description="Helical" evidence="6">
    <location>
        <begin position="169"/>
        <end position="191"/>
    </location>
</feature>
<dbReference type="PANTHER" id="PTHR43124:SF3">
    <property type="entry name" value="CHLORAMPHENICOL EFFLUX PUMP RV0191"/>
    <property type="match status" value="1"/>
</dbReference>